<dbReference type="AlphaFoldDB" id="A0A139BWV8"/>
<feature type="domain" description="Type II/III secretion system secretin-like" evidence="5">
    <location>
        <begin position="393"/>
        <end position="584"/>
    </location>
</feature>
<dbReference type="GO" id="GO:0015627">
    <property type="term" value="C:type II protein secretion system complex"/>
    <property type="evidence" value="ECO:0007669"/>
    <property type="project" value="TreeGrafter"/>
</dbReference>
<evidence type="ECO:0000313" key="7">
    <source>
        <dbReference type="EMBL" id="KXS33481.1"/>
    </source>
</evidence>
<dbReference type="Gene3D" id="3.55.50.30">
    <property type="match status" value="1"/>
</dbReference>
<name>A0A139BWV8_9PROT</name>
<dbReference type="Pfam" id="PF00263">
    <property type="entry name" value="Secretin"/>
    <property type="match status" value="1"/>
</dbReference>
<feature type="region of interest" description="Disordered" evidence="4">
    <location>
        <begin position="226"/>
        <end position="273"/>
    </location>
</feature>
<evidence type="ECO:0000256" key="3">
    <source>
        <dbReference type="ARBA" id="ARBA00023136"/>
    </source>
</evidence>
<dbReference type="PATRIC" id="fig|1796491.3.peg.396"/>
<dbReference type="InterPro" id="IPR001775">
    <property type="entry name" value="GspD/PilQ"/>
</dbReference>
<dbReference type="PRINTS" id="PR00811">
    <property type="entry name" value="BCTERIALGSPD"/>
</dbReference>
<feature type="region of interest" description="Disordered" evidence="4">
    <location>
        <begin position="158"/>
        <end position="193"/>
    </location>
</feature>
<feature type="region of interest" description="Disordered" evidence="4">
    <location>
        <begin position="27"/>
        <end position="54"/>
    </location>
</feature>
<comment type="subcellular location">
    <subcellularLocation>
        <location evidence="1">Membrane</location>
    </subcellularLocation>
</comment>
<evidence type="ECO:0000256" key="4">
    <source>
        <dbReference type="SAM" id="MobiDB-lite"/>
    </source>
</evidence>
<dbReference type="Pfam" id="PF07655">
    <property type="entry name" value="Secretin_N_2"/>
    <property type="match status" value="1"/>
</dbReference>
<feature type="compositionally biased region" description="Low complexity" evidence="4">
    <location>
        <begin position="237"/>
        <end position="250"/>
    </location>
</feature>
<dbReference type="GO" id="GO:0019867">
    <property type="term" value="C:outer membrane"/>
    <property type="evidence" value="ECO:0007669"/>
    <property type="project" value="InterPro"/>
</dbReference>
<proteinExistence type="predicted"/>
<evidence type="ECO:0000313" key="8">
    <source>
        <dbReference type="Proteomes" id="UP000070578"/>
    </source>
</evidence>
<keyword evidence="3" id="KW-0472">Membrane</keyword>
<dbReference type="GO" id="GO:0009306">
    <property type="term" value="P:protein secretion"/>
    <property type="evidence" value="ECO:0007669"/>
    <property type="project" value="InterPro"/>
</dbReference>
<feature type="compositionally biased region" description="Gly residues" evidence="4">
    <location>
        <begin position="171"/>
        <end position="188"/>
    </location>
</feature>
<evidence type="ECO:0000259" key="5">
    <source>
        <dbReference type="Pfam" id="PF00263"/>
    </source>
</evidence>
<protein>
    <submittedName>
        <fullName evidence="7">General secretion pathway protein D</fullName>
    </submittedName>
</protein>
<keyword evidence="2" id="KW-0732">Signal</keyword>
<dbReference type="Proteomes" id="UP000070578">
    <property type="component" value="Unassembled WGS sequence"/>
</dbReference>
<dbReference type="InterPro" id="IPR050810">
    <property type="entry name" value="Bact_Secretion_Sys_Channel"/>
</dbReference>
<dbReference type="GO" id="GO:0009297">
    <property type="term" value="P:pilus assembly"/>
    <property type="evidence" value="ECO:0007669"/>
    <property type="project" value="InterPro"/>
</dbReference>
<dbReference type="PANTHER" id="PTHR30332:SF24">
    <property type="entry name" value="SECRETIN GSPD-RELATED"/>
    <property type="match status" value="1"/>
</dbReference>
<organism evidence="7 8">
    <name type="scientific">Candidatus Gallionella acididurans</name>
    <dbReference type="NCBI Taxonomy" id="1796491"/>
    <lineage>
        <taxon>Bacteria</taxon>
        <taxon>Pseudomonadati</taxon>
        <taxon>Pseudomonadota</taxon>
        <taxon>Betaproteobacteria</taxon>
        <taxon>Nitrosomonadales</taxon>
        <taxon>Gallionellaceae</taxon>
        <taxon>Gallionella</taxon>
    </lineage>
</organism>
<dbReference type="InterPro" id="IPR011514">
    <property type="entry name" value="Secretin_N_2"/>
</dbReference>
<feature type="compositionally biased region" description="Polar residues" evidence="4">
    <location>
        <begin position="226"/>
        <end position="236"/>
    </location>
</feature>
<feature type="domain" description="Secretin N-terminal" evidence="6">
    <location>
        <begin position="142"/>
        <end position="217"/>
    </location>
</feature>
<dbReference type="EMBL" id="LSLI01000005">
    <property type="protein sequence ID" value="KXS33481.1"/>
    <property type="molecule type" value="Genomic_DNA"/>
</dbReference>
<comment type="caution">
    <text evidence="7">The sequence shown here is derived from an EMBL/GenBank/DDBJ whole genome shotgun (WGS) entry which is preliminary data.</text>
</comment>
<sequence length="614" mass="65463">MHSGRVFYLCFFGLVFTGCSTNPIQPSALHMQRPENPATPESSTPQPINDSVILPPPQPAGRVATYSVVVADVPAQEILFALARDAKINLDIQSGIQGTVTVNAINQTLPQILDRISRQVEMRYELKNGTLTVMPDTPYLKQYKIDYVNMSRDAEGSISNTSQVGASAAGGAAGGAPGGGGGGAGGGANSSQLSIKNSSKNHFWNTLVQNIKDILHETDKILPAGSSETVVQQSRATTTTGTGAQTISGGKKSSKPPGIENSPNPASLEEGGTTVTRTNTFREAAAVIANPEAGIITVRATGKQHQKIQEFIDQVMASAQRQVLIEATIVEVRLSDNYQQGIDWSRLMLGGKGFNLTQAGAGLPAANTGSMITLGYIDPTSRMGNIAASISLLESFGNVKVLSSPKLSVMNNQTAMLRVVDNLVYFNMTVMPGIVNPLTGTMSTPPTYTSNLQSSPVGFTMSLTPEISDSDSVLLNIRPSITRLLGYVQDPNPSLANPCLGIGTCPGVVNNIPQTSTREMESILKIENNQIAVLGGLMEDNMNKLTDQVPLLARIPVLGYLFQNHNDTTTKTELVIFLRPVIIKSASLDADFSEFRNNLPDQKFFRESASGNPQ</sequence>
<dbReference type="InterPro" id="IPR004846">
    <property type="entry name" value="T2SS/T3SS_dom"/>
</dbReference>
<feature type="compositionally biased region" description="Polar residues" evidence="4">
    <location>
        <begin position="39"/>
        <end position="49"/>
    </location>
</feature>
<dbReference type="PROSITE" id="PS51257">
    <property type="entry name" value="PROKAR_LIPOPROTEIN"/>
    <property type="match status" value="1"/>
</dbReference>
<dbReference type="PANTHER" id="PTHR30332">
    <property type="entry name" value="PROBABLE GENERAL SECRETION PATHWAY PROTEIN D"/>
    <property type="match status" value="1"/>
</dbReference>
<evidence type="ECO:0000259" key="6">
    <source>
        <dbReference type="Pfam" id="PF07655"/>
    </source>
</evidence>
<evidence type="ECO:0000256" key="2">
    <source>
        <dbReference type="ARBA" id="ARBA00022729"/>
    </source>
</evidence>
<gene>
    <name evidence="7" type="ORF">AWT59_0362</name>
</gene>
<evidence type="ECO:0000256" key="1">
    <source>
        <dbReference type="ARBA" id="ARBA00004370"/>
    </source>
</evidence>
<reference evidence="7 8" key="2">
    <citation type="submission" date="2016-03" db="EMBL/GenBank/DDBJ databases">
        <title>New uncultured bacterium of the family Gallionellaceae from acid mine drainage: description and reconstruction of genome based on metagenomic analysis of microbial community.</title>
        <authorList>
            <person name="Kadnikov V."/>
            <person name="Ivasenko D."/>
            <person name="Beletsky A."/>
            <person name="Mardanov A."/>
            <person name="Danilova E."/>
            <person name="Pimenov N."/>
            <person name="Karnachuk O."/>
            <person name="Ravin N."/>
        </authorList>
    </citation>
    <scope>NUCLEOTIDE SEQUENCE [LARGE SCALE GENOMIC DNA]</scope>
    <source>
        <strain evidence="7">ShG14-8</strain>
    </source>
</reference>
<accession>A0A139BWV8</accession>
<reference evidence="7 8" key="1">
    <citation type="submission" date="2016-02" db="EMBL/GenBank/DDBJ databases">
        <authorList>
            <person name="Wen L."/>
            <person name="He K."/>
            <person name="Yang H."/>
        </authorList>
    </citation>
    <scope>NUCLEOTIDE SEQUENCE [LARGE SCALE GENOMIC DNA]</scope>
    <source>
        <strain evidence="7">ShG14-8</strain>
    </source>
</reference>